<gene>
    <name evidence="2" type="ORF">D187_001287</name>
</gene>
<dbReference type="AlphaFoldDB" id="S9QJP2"/>
<reference evidence="2" key="1">
    <citation type="submission" date="2013-05" db="EMBL/GenBank/DDBJ databases">
        <title>Genome assembly of Cystobacter fuscus DSM 2262.</title>
        <authorList>
            <person name="Sharma G."/>
            <person name="Khatri I."/>
            <person name="Kaur C."/>
            <person name="Mayilraj S."/>
            <person name="Subramanian S."/>
        </authorList>
    </citation>
    <scope>NUCLEOTIDE SEQUENCE [LARGE SCALE GENOMIC DNA]</scope>
    <source>
        <strain evidence="2">DSM 2262</strain>
    </source>
</reference>
<sequence>MELDMTTVELARAACLILIAALMVVAVIRRRRWEAWLRDMEDVFAQHGVTLADHDKFRWVAKPVEASEVELEGFVEGLLPPGADSERVSGASSSRLKVPLPGGGLLMIPPDLVEPLLGPLPPVPRVRTGEARFDAAFSSFAQGGEPPRWPSGAPFLSPEDLAFLQAHRMRWLRWNDDLLEVAFAPRTPADAVPLLAFAQALRRGQQGRAASTPPAAAPSMPVVPVAGLEPEEQIWFFFAFGGVMMFSAFAPHLFDPLKDVVSLHVCGVKGLQLSNEWALCPDGREVLGAALLAAAWIGLLPLLAFRLLRSLSRLDSPGERPAA</sequence>
<keyword evidence="1" id="KW-0812">Transmembrane</keyword>
<feature type="transmembrane region" description="Helical" evidence="1">
    <location>
        <begin position="286"/>
        <end position="308"/>
    </location>
</feature>
<dbReference type="EMBL" id="ANAH02000010">
    <property type="protein sequence ID" value="EPX61504.1"/>
    <property type="molecule type" value="Genomic_DNA"/>
</dbReference>
<evidence type="ECO:0000256" key="1">
    <source>
        <dbReference type="SAM" id="Phobius"/>
    </source>
</evidence>
<keyword evidence="1" id="KW-1133">Transmembrane helix</keyword>
<keyword evidence="3" id="KW-1185">Reference proteome</keyword>
<proteinExistence type="predicted"/>
<dbReference type="Proteomes" id="UP000011682">
    <property type="component" value="Unassembled WGS sequence"/>
</dbReference>
<protein>
    <submittedName>
        <fullName evidence="2">Uncharacterized protein</fullName>
    </submittedName>
</protein>
<keyword evidence="1" id="KW-0472">Membrane</keyword>
<name>S9QJP2_CYSF2</name>
<evidence type="ECO:0000313" key="3">
    <source>
        <dbReference type="Proteomes" id="UP000011682"/>
    </source>
</evidence>
<accession>S9QJP2</accession>
<comment type="caution">
    <text evidence="2">The sequence shown here is derived from an EMBL/GenBank/DDBJ whole genome shotgun (WGS) entry which is preliminary data.</text>
</comment>
<feature type="transmembrane region" description="Helical" evidence="1">
    <location>
        <begin position="234"/>
        <end position="254"/>
    </location>
</feature>
<evidence type="ECO:0000313" key="2">
    <source>
        <dbReference type="EMBL" id="EPX61504.1"/>
    </source>
</evidence>
<organism evidence="2 3">
    <name type="scientific">Cystobacter fuscus (strain ATCC 25194 / DSM 2262 / NBRC 100088 / M29)</name>
    <dbReference type="NCBI Taxonomy" id="1242864"/>
    <lineage>
        <taxon>Bacteria</taxon>
        <taxon>Pseudomonadati</taxon>
        <taxon>Myxococcota</taxon>
        <taxon>Myxococcia</taxon>
        <taxon>Myxococcales</taxon>
        <taxon>Cystobacterineae</taxon>
        <taxon>Archangiaceae</taxon>
        <taxon>Cystobacter</taxon>
    </lineage>
</organism>
<feature type="transmembrane region" description="Helical" evidence="1">
    <location>
        <begin position="6"/>
        <end position="28"/>
    </location>
</feature>